<dbReference type="InterPro" id="IPR005861">
    <property type="entry name" value="HisP_aminotrans"/>
</dbReference>
<evidence type="ECO:0000313" key="13">
    <source>
        <dbReference type="EMBL" id="ODQ62424.1"/>
    </source>
</evidence>
<dbReference type="InterPro" id="IPR004839">
    <property type="entry name" value="Aminotransferase_I/II_large"/>
</dbReference>
<feature type="domain" description="Aminotransferase class I/classII large" evidence="12">
    <location>
        <begin position="30"/>
        <end position="384"/>
    </location>
</feature>
<dbReference type="GO" id="GO:0000105">
    <property type="term" value="P:L-histidine biosynthetic process"/>
    <property type="evidence" value="ECO:0007669"/>
    <property type="project" value="UniProtKB-KW"/>
</dbReference>
<accession>A0A1E3PB19</accession>
<dbReference type="GO" id="GO:0004400">
    <property type="term" value="F:histidinol-phosphate transaminase activity"/>
    <property type="evidence" value="ECO:0007669"/>
    <property type="project" value="UniProtKB-EC"/>
</dbReference>
<dbReference type="OrthoDB" id="2015537at2759"/>
<comment type="cofactor">
    <cofactor evidence="1">
        <name>pyridoxal 5'-phosphate</name>
        <dbReference type="ChEBI" id="CHEBI:597326"/>
    </cofactor>
</comment>
<dbReference type="InterPro" id="IPR001917">
    <property type="entry name" value="Aminotrans_II_pyridoxalP_BS"/>
</dbReference>
<dbReference type="PROSITE" id="PS00599">
    <property type="entry name" value="AA_TRANSFER_CLASS_2"/>
    <property type="match status" value="1"/>
</dbReference>
<evidence type="ECO:0000256" key="10">
    <source>
        <dbReference type="ARBA" id="ARBA00030262"/>
    </source>
</evidence>
<dbReference type="GeneID" id="30199889"/>
<evidence type="ECO:0000256" key="7">
    <source>
        <dbReference type="ARBA" id="ARBA00022679"/>
    </source>
</evidence>
<comment type="catalytic activity">
    <reaction evidence="11">
        <text>L-histidinol phosphate + 2-oxoglutarate = 3-(imidazol-4-yl)-2-oxopropyl phosphate + L-glutamate</text>
        <dbReference type="Rhea" id="RHEA:23744"/>
        <dbReference type="ChEBI" id="CHEBI:16810"/>
        <dbReference type="ChEBI" id="CHEBI:29985"/>
        <dbReference type="ChEBI" id="CHEBI:57766"/>
        <dbReference type="ChEBI" id="CHEBI:57980"/>
        <dbReference type="EC" id="2.6.1.9"/>
    </reaction>
</comment>
<keyword evidence="5" id="KW-0032">Aminotransferase</keyword>
<gene>
    <name evidence="13" type="ORF">WICANDRAFT_49960</name>
</gene>
<keyword evidence="8" id="KW-0663">Pyridoxal phosphate</keyword>
<dbReference type="InterPro" id="IPR015421">
    <property type="entry name" value="PyrdxlP-dep_Trfase_major"/>
</dbReference>
<evidence type="ECO:0000313" key="14">
    <source>
        <dbReference type="Proteomes" id="UP000094112"/>
    </source>
</evidence>
<dbReference type="GO" id="GO:0030170">
    <property type="term" value="F:pyridoxal phosphate binding"/>
    <property type="evidence" value="ECO:0007669"/>
    <property type="project" value="InterPro"/>
</dbReference>
<dbReference type="Proteomes" id="UP000094112">
    <property type="component" value="Unassembled WGS sequence"/>
</dbReference>
<organism evidence="13 14">
    <name type="scientific">Wickerhamomyces anomalus (strain ATCC 58044 / CBS 1984 / NCYC 433 / NRRL Y-366-8)</name>
    <name type="common">Yeast</name>
    <name type="synonym">Hansenula anomala</name>
    <dbReference type="NCBI Taxonomy" id="683960"/>
    <lineage>
        <taxon>Eukaryota</taxon>
        <taxon>Fungi</taxon>
        <taxon>Dikarya</taxon>
        <taxon>Ascomycota</taxon>
        <taxon>Saccharomycotina</taxon>
        <taxon>Saccharomycetes</taxon>
        <taxon>Phaffomycetales</taxon>
        <taxon>Wickerhamomycetaceae</taxon>
        <taxon>Wickerhamomyces</taxon>
    </lineage>
</organism>
<proteinExistence type="inferred from homology"/>
<evidence type="ECO:0000259" key="12">
    <source>
        <dbReference type="Pfam" id="PF00155"/>
    </source>
</evidence>
<name>A0A1E3PB19_WICAA</name>
<evidence type="ECO:0000256" key="8">
    <source>
        <dbReference type="ARBA" id="ARBA00022898"/>
    </source>
</evidence>
<reference evidence="13 14" key="1">
    <citation type="journal article" date="2016" name="Proc. Natl. Acad. Sci. U.S.A.">
        <title>Comparative genomics of biotechnologically important yeasts.</title>
        <authorList>
            <person name="Riley R."/>
            <person name="Haridas S."/>
            <person name="Wolfe K.H."/>
            <person name="Lopes M.R."/>
            <person name="Hittinger C.T."/>
            <person name="Goeker M."/>
            <person name="Salamov A.A."/>
            <person name="Wisecaver J.H."/>
            <person name="Long T.M."/>
            <person name="Calvey C.H."/>
            <person name="Aerts A.L."/>
            <person name="Barry K.W."/>
            <person name="Choi C."/>
            <person name="Clum A."/>
            <person name="Coughlan A.Y."/>
            <person name="Deshpande S."/>
            <person name="Douglass A.P."/>
            <person name="Hanson S.J."/>
            <person name="Klenk H.-P."/>
            <person name="LaButti K.M."/>
            <person name="Lapidus A."/>
            <person name="Lindquist E.A."/>
            <person name="Lipzen A.M."/>
            <person name="Meier-Kolthoff J.P."/>
            <person name="Ohm R.A."/>
            <person name="Otillar R.P."/>
            <person name="Pangilinan J.L."/>
            <person name="Peng Y."/>
            <person name="Rokas A."/>
            <person name="Rosa C.A."/>
            <person name="Scheuner C."/>
            <person name="Sibirny A.A."/>
            <person name="Slot J.C."/>
            <person name="Stielow J.B."/>
            <person name="Sun H."/>
            <person name="Kurtzman C.P."/>
            <person name="Blackwell M."/>
            <person name="Grigoriev I.V."/>
            <person name="Jeffries T.W."/>
        </authorList>
    </citation>
    <scope>NUCLEOTIDE SEQUENCE [LARGE SCALE GENOMIC DNA]</scope>
    <source>
        <strain evidence="14">ATCC 58044 / CBS 1984 / NCYC 433 / NRRL Y-366-8</strain>
    </source>
</reference>
<dbReference type="InterPro" id="IPR015424">
    <property type="entry name" value="PyrdxlP-dep_Trfase"/>
</dbReference>
<evidence type="ECO:0000256" key="2">
    <source>
        <dbReference type="ARBA" id="ARBA00005011"/>
    </source>
</evidence>
<dbReference type="InterPro" id="IPR015422">
    <property type="entry name" value="PyrdxlP-dep_Trfase_small"/>
</dbReference>
<dbReference type="PANTHER" id="PTHR42885">
    <property type="entry name" value="HISTIDINOL-PHOSPHATE AMINOTRANSFERASE-RELATED"/>
    <property type="match status" value="1"/>
</dbReference>
<dbReference type="EC" id="2.6.1.9" evidence="4"/>
<evidence type="ECO:0000256" key="3">
    <source>
        <dbReference type="ARBA" id="ARBA00008392"/>
    </source>
</evidence>
<comment type="pathway">
    <text evidence="2">Amino-acid biosynthesis; L-histidine biosynthesis; L-histidine from 5-phospho-alpha-D-ribose 1-diphosphate: step 7/9.</text>
</comment>
<keyword evidence="7" id="KW-0808">Transferase</keyword>
<protein>
    <recommendedName>
        <fullName evidence="4">histidinol-phosphate transaminase</fullName>
        <ecNumber evidence="4">2.6.1.9</ecNumber>
    </recommendedName>
    <alternativeName>
        <fullName evidence="10">Imidazole acetol-phosphate transaminase</fullName>
    </alternativeName>
</protein>
<dbReference type="STRING" id="683960.A0A1E3PB19"/>
<dbReference type="SUPFAM" id="SSF53383">
    <property type="entry name" value="PLP-dependent transferases"/>
    <property type="match status" value="1"/>
</dbReference>
<dbReference type="RefSeq" id="XP_019041631.1">
    <property type="nucleotide sequence ID" value="XM_019182643.1"/>
</dbReference>
<keyword evidence="9" id="KW-0368">Histidine biosynthesis</keyword>
<evidence type="ECO:0000256" key="1">
    <source>
        <dbReference type="ARBA" id="ARBA00001933"/>
    </source>
</evidence>
<dbReference type="EMBL" id="KV454208">
    <property type="protein sequence ID" value="ODQ62424.1"/>
    <property type="molecule type" value="Genomic_DNA"/>
</dbReference>
<dbReference type="CDD" id="cd00609">
    <property type="entry name" value="AAT_like"/>
    <property type="match status" value="1"/>
</dbReference>
<evidence type="ECO:0000256" key="5">
    <source>
        <dbReference type="ARBA" id="ARBA00022576"/>
    </source>
</evidence>
<sequence length="391" mass="43550">MASFNLDTLVRPNILSLEPYRCARDDFTEGILLDANENAHGPAITDISQYETTLDLHRYPDPHQIELKDKLVNFRNSENKFEITKDQELTNENLCLGVGSDESIDALIRTLCSPGKDKLLIAPPTYGMYSISATINDVEIVKVPLDFQTFQIQPDLINEELNKDPSIKMVYITTPGNPTGTSIDFKLIEQILTNPNWNGIVVADEAYVDFAPIGTSLSTLVNKYPNLVVLQTLSKSFGLAAIRLGITFANKRLASILNALKAPYNISSLTSYVALRALSPQNVKLMRDRVEILNSERGRLWSELQKFQNINKRLLGGLSSNFILVQVINGSGEPDSKLAKYFYEKLATTKGVVIRYRGNEPGCPGGLRITIGTKEENDTLLEKLQVLINEL</sequence>
<dbReference type="AlphaFoldDB" id="A0A1E3PB19"/>
<evidence type="ECO:0000256" key="4">
    <source>
        <dbReference type="ARBA" id="ARBA00012748"/>
    </source>
</evidence>
<evidence type="ECO:0000256" key="9">
    <source>
        <dbReference type="ARBA" id="ARBA00023102"/>
    </source>
</evidence>
<evidence type="ECO:0000256" key="11">
    <source>
        <dbReference type="ARBA" id="ARBA00047481"/>
    </source>
</evidence>
<keyword evidence="6" id="KW-0028">Amino-acid biosynthesis</keyword>
<keyword evidence="14" id="KW-1185">Reference proteome</keyword>
<comment type="similarity">
    <text evidence="3">Belongs to the class-II pyridoxal-phosphate-dependent aminotransferase family.</text>
</comment>
<dbReference type="NCBIfam" id="TIGR01141">
    <property type="entry name" value="hisC"/>
    <property type="match status" value="1"/>
</dbReference>
<dbReference type="PANTHER" id="PTHR42885:SF2">
    <property type="entry name" value="HISTIDINOL-PHOSPHATE AMINOTRANSFERASE"/>
    <property type="match status" value="1"/>
</dbReference>
<dbReference type="Gene3D" id="3.40.640.10">
    <property type="entry name" value="Type I PLP-dependent aspartate aminotransferase-like (Major domain)"/>
    <property type="match status" value="1"/>
</dbReference>
<dbReference type="HAMAP" id="MF_01023">
    <property type="entry name" value="HisC_aminotrans_2"/>
    <property type="match status" value="1"/>
</dbReference>
<dbReference type="Gene3D" id="3.90.1150.10">
    <property type="entry name" value="Aspartate Aminotransferase, domain 1"/>
    <property type="match status" value="1"/>
</dbReference>
<dbReference type="Pfam" id="PF00155">
    <property type="entry name" value="Aminotran_1_2"/>
    <property type="match status" value="1"/>
</dbReference>
<evidence type="ECO:0000256" key="6">
    <source>
        <dbReference type="ARBA" id="ARBA00022605"/>
    </source>
</evidence>